<dbReference type="EMBL" id="AP019514">
    <property type="protein sequence ID" value="BBI61778.1"/>
    <property type="molecule type" value="Genomic_DNA"/>
</dbReference>
<dbReference type="Proteomes" id="UP000320231">
    <property type="component" value="Chromosome"/>
</dbReference>
<evidence type="ECO:0000256" key="1">
    <source>
        <dbReference type="SAM" id="MobiDB-lite"/>
    </source>
</evidence>
<proteinExistence type="predicted"/>
<name>A0A455UBV7_9GAMM</name>
<sequence length="82" mass="9264">MLEAFENHNKAVLILNLAKTSLEALRQRRDMIVQASKHHLEQMVMRDSFKGGAATGAARDEQRSQLADAMRQQKREDAVATE</sequence>
<accession>A0A455UBV7</accession>
<organism evidence="2 3">
    <name type="scientific">Vreelandella sulfidaeris</name>
    <dbReference type="NCBI Taxonomy" id="115553"/>
    <lineage>
        <taxon>Bacteria</taxon>
        <taxon>Pseudomonadati</taxon>
        <taxon>Pseudomonadota</taxon>
        <taxon>Gammaproteobacteria</taxon>
        <taxon>Oceanospirillales</taxon>
        <taxon>Halomonadaceae</taxon>
        <taxon>Vreelandella</taxon>
    </lineage>
</organism>
<dbReference type="AlphaFoldDB" id="A0A455UBV7"/>
<evidence type="ECO:0000313" key="3">
    <source>
        <dbReference type="Proteomes" id="UP000320231"/>
    </source>
</evidence>
<protein>
    <submittedName>
        <fullName evidence="2">Uncharacterized protein</fullName>
    </submittedName>
</protein>
<feature type="compositionally biased region" description="Basic and acidic residues" evidence="1">
    <location>
        <begin position="71"/>
        <end position="82"/>
    </location>
</feature>
<dbReference type="KEGG" id="hsr:HSBAA_30840"/>
<evidence type="ECO:0000313" key="2">
    <source>
        <dbReference type="EMBL" id="BBI61778.1"/>
    </source>
</evidence>
<reference evidence="2 3" key="1">
    <citation type="journal article" date="2019" name="Microbiol. Resour. Announc.">
        <title>Complete Genome Sequence of Halomonas sulfidaeris Strain Esulfide1 Isolated from a Metal Sulfide Rock at a Depth of 2,200 Meters, Obtained Using Nanopore Sequencing.</title>
        <authorList>
            <person name="Saito M."/>
            <person name="Nishigata A."/>
            <person name="Galipon J."/>
            <person name="Arakawa K."/>
        </authorList>
    </citation>
    <scope>NUCLEOTIDE SEQUENCE [LARGE SCALE GENOMIC DNA]</scope>
    <source>
        <strain evidence="2 3">ATCC BAA-803</strain>
    </source>
</reference>
<feature type="region of interest" description="Disordered" evidence="1">
    <location>
        <begin position="51"/>
        <end position="82"/>
    </location>
</feature>
<gene>
    <name evidence="2" type="ORF">HSBAA_30840</name>
</gene>